<gene>
    <name evidence="2" type="ORF">BU14_0203s0018</name>
</gene>
<keyword evidence="1" id="KW-0472">Membrane</keyword>
<name>A0A1X6P5V0_PORUM</name>
<sequence>MRGVVDHGTVVPRGVCGALGACVVGLAGQCAAPSGWWRHPLERVVAPPRGVASSAALGWSLCSICLVGGFVRL</sequence>
<organism evidence="2 3">
    <name type="scientific">Porphyra umbilicalis</name>
    <name type="common">Purple laver</name>
    <name type="synonym">Red alga</name>
    <dbReference type="NCBI Taxonomy" id="2786"/>
    <lineage>
        <taxon>Eukaryota</taxon>
        <taxon>Rhodophyta</taxon>
        <taxon>Bangiophyceae</taxon>
        <taxon>Bangiales</taxon>
        <taxon>Bangiaceae</taxon>
        <taxon>Porphyra</taxon>
    </lineage>
</organism>
<dbReference type="AlphaFoldDB" id="A0A1X6P5V0"/>
<reference evidence="2 3" key="1">
    <citation type="submission" date="2017-03" db="EMBL/GenBank/DDBJ databases">
        <title>WGS assembly of Porphyra umbilicalis.</title>
        <authorList>
            <person name="Brawley S.H."/>
            <person name="Blouin N.A."/>
            <person name="Ficko-Blean E."/>
            <person name="Wheeler G.L."/>
            <person name="Lohr M."/>
            <person name="Goodson H.V."/>
            <person name="Jenkins J.W."/>
            <person name="Blaby-Haas C.E."/>
            <person name="Helliwell K.E."/>
            <person name="Chan C."/>
            <person name="Marriage T."/>
            <person name="Bhattacharya D."/>
            <person name="Klein A.S."/>
            <person name="Badis Y."/>
            <person name="Brodie J."/>
            <person name="Cao Y."/>
            <person name="Collen J."/>
            <person name="Dittami S.M."/>
            <person name="Gachon C.M."/>
            <person name="Green B.R."/>
            <person name="Karpowicz S."/>
            <person name="Kim J.W."/>
            <person name="Kudahl U."/>
            <person name="Lin S."/>
            <person name="Michel G."/>
            <person name="Mittag M."/>
            <person name="Olson B.J."/>
            <person name="Pangilinan J."/>
            <person name="Peng Y."/>
            <person name="Qiu H."/>
            <person name="Shu S."/>
            <person name="Singer J.T."/>
            <person name="Smith A.G."/>
            <person name="Sprecher B.N."/>
            <person name="Wagner V."/>
            <person name="Wang W."/>
            <person name="Wang Z.-Y."/>
            <person name="Yan J."/>
            <person name="Yarish C."/>
            <person name="Zoeuner-Riek S."/>
            <person name="Zhuang Y."/>
            <person name="Zou Y."/>
            <person name="Lindquist E.A."/>
            <person name="Grimwood J."/>
            <person name="Barry K."/>
            <person name="Rokhsar D.S."/>
            <person name="Schmutz J."/>
            <person name="Stiller J.W."/>
            <person name="Grossman A.R."/>
            <person name="Prochnik S.E."/>
        </authorList>
    </citation>
    <scope>NUCLEOTIDE SEQUENCE [LARGE SCALE GENOMIC DNA]</scope>
    <source>
        <strain evidence="2">4086291</strain>
    </source>
</reference>
<evidence type="ECO:0000313" key="2">
    <source>
        <dbReference type="EMBL" id="OSX76207.1"/>
    </source>
</evidence>
<keyword evidence="1" id="KW-1133">Transmembrane helix</keyword>
<feature type="transmembrane region" description="Helical" evidence="1">
    <location>
        <begin position="51"/>
        <end position="71"/>
    </location>
</feature>
<dbReference type="Proteomes" id="UP000218209">
    <property type="component" value="Unassembled WGS sequence"/>
</dbReference>
<keyword evidence="3" id="KW-1185">Reference proteome</keyword>
<dbReference type="EMBL" id="KV918876">
    <property type="protein sequence ID" value="OSX76207.1"/>
    <property type="molecule type" value="Genomic_DNA"/>
</dbReference>
<evidence type="ECO:0000256" key="1">
    <source>
        <dbReference type="SAM" id="Phobius"/>
    </source>
</evidence>
<evidence type="ECO:0000313" key="3">
    <source>
        <dbReference type="Proteomes" id="UP000218209"/>
    </source>
</evidence>
<protein>
    <submittedName>
        <fullName evidence="2">Uncharacterized protein</fullName>
    </submittedName>
</protein>
<proteinExistence type="predicted"/>
<accession>A0A1X6P5V0</accession>
<keyword evidence="1" id="KW-0812">Transmembrane</keyword>